<dbReference type="AlphaFoldDB" id="A0A316UQ20"/>
<dbReference type="SUPFAM" id="SSF56399">
    <property type="entry name" value="ADP-ribosylation"/>
    <property type="match status" value="1"/>
</dbReference>
<dbReference type="InterPro" id="IPR042081">
    <property type="entry name" value="RNA_2'-PTrans_C"/>
</dbReference>
<dbReference type="EMBL" id="KZ819668">
    <property type="protein sequence ID" value="PWN27397.1"/>
    <property type="molecule type" value="Genomic_DNA"/>
</dbReference>
<name>A0A316UQ20_9BASI</name>
<gene>
    <name evidence="1" type="ORF">BDZ90DRAFT_232377</name>
</gene>
<dbReference type="STRING" id="1569628.A0A316UQ20"/>
<protein>
    <submittedName>
        <fullName evidence="1">Uncharacterized protein</fullName>
    </submittedName>
</protein>
<evidence type="ECO:0000313" key="1">
    <source>
        <dbReference type="EMBL" id="PWN27397.1"/>
    </source>
</evidence>
<dbReference type="GeneID" id="37028049"/>
<evidence type="ECO:0000313" key="2">
    <source>
        <dbReference type="Proteomes" id="UP000245884"/>
    </source>
</evidence>
<reference evidence="1 2" key="1">
    <citation type="journal article" date="2018" name="Mol. Biol. Evol.">
        <title>Broad Genomic Sampling Reveals a Smut Pathogenic Ancestry of the Fungal Clade Ustilaginomycotina.</title>
        <authorList>
            <person name="Kijpornyongpan T."/>
            <person name="Mondo S.J."/>
            <person name="Barry K."/>
            <person name="Sandor L."/>
            <person name="Lee J."/>
            <person name="Lipzen A."/>
            <person name="Pangilinan J."/>
            <person name="LaButti K."/>
            <person name="Hainaut M."/>
            <person name="Henrissat B."/>
            <person name="Grigoriev I.V."/>
            <person name="Spatafora J.W."/>
            <person name="Aime M.C."/>
        </authorList>
    </citation>
    <scope>NUCLEOTIDE SEQUENCE [LARGE SCALE GENOMIC DNA]</scope>
    <source>
        <strain evidence="1 2">MCA 5214</strain>
    </source>
</reference>
<dbReference type="Proteomes" id="UP000245884">
    <property type="component" value="Unassembled WGS sequence"/>
</dbReference>
<proteinExistence type="predicted"/>
<dbReference type="OrthoDB" id="419694at2759"/>
<organism evidence="1 2">
    <name type="scientific">Jaminaea rosea</name>
    <dbReference type="NCBI Taxonomy" id="1569628"/>
    <lineage>
        <taxon>Eukaryota</taxon>
        <taxon>Fungi</taxon>
        <taxon>Dikarya</taxon>
        <taxon>Basidiomycota</taxon>
        <taxon>Ustilaginomycotina</taxon>
        <taxon>Exobasidiomycetes</taxon>
        <taxon>Microstromatales</taxon>
        <taxon>Microstromatales incertae sedis</taxon>
        <taxon>Jaminaea</taxon>
    </lineage>
</organism>
<accession>A0A316UQ20</accession>
<sequence>MRPNSPLLIHIDLINALRDGVPFHLASNGALLTAGVDEKGVLPLKYVIKVESRKGEVVWERD</sequence>
<dbReference type="Gene3D" id="3.20.170.30">
    <property type="match status" value="1"/>
</dbReference>
<dbReference type="RefSeq" id="XP_025362009.1">
    <property type="nucleotide sequence ID" value="XM_025506226.1"/>
</dbReference>
<keyword evidence="2" id="KW-1185">Reference proteome</keyword>